<evidence type="ECO:0000313" key="3">
    <source>
        <dbReference type="WBParaSite" id="nRc.2.0.1.t30618-RA"/>
    </source>
</evidence>
<reference evidence="3" key="1">
    <citation type="submission" date="2022-11" db="UniProtKB">
        <authorList>
            <consortium name="WormBaseParasite"/>
        </authorList>
    </citation>
    <scope>IDENTIFICATION</scope>
</reference>
<dbReference type="Proteomes" id="UP000887565">
    <property type="component" value="Unplaced"/>
</dbReference>
<feature type="region of interest" description="Disordered" evidence="1">
    <location>
        <begin position="62"/>
        <end position="92"/>
    </location>
</feature>
<sequence>MTPGAVARGYDDGSTACVIDAHFFTPEWIKSRKRENETRLVEKWYCNHGRFNHKCSLRSKCHKKPPKDTGGHMTFPSKFSRPIRRPHPQKTTPFYYTATLL</sequence>
<dbReference type="AlphaFoldDB" id="A0A915JX06"/>
<accession>A0A915JX06</accession>
<keyword evidence="2" id="KW-1185">Reference proteome</keyword>
<dbReference type="WBParaSite" id="nRc.2.0.1.t30618-RA">
    <property type="protein sequence ID" value="nRc.2.0.1.t30618-RA"/>
    <property type="gene ID" value="nRc.2.0.1.g30618"/>
</dbReference>
<name>A0A915JX06_ROMCU</name>
<proteinExistence type="predicted"/>
<protein>
    <submittedName>
        <fullName evidence="3">Uncharacterized protein</fullName>
    </submittedName>
</protein>
<evidence type="ECO:0000313" key="2">
    <source>
        <dbReference type="Proteomes" id="UP000887565"/>
    </source>
</evidence>
<organism evidence="2 3">
    <name type="scientific">Romanomermis culicivorax</name>
    <name type="common">Nematode worm</name>
    <dbReference type="NCBI Taxonomy" id="13658"/>
    <lineage>
        <taxon>Eukaryota</taxon>
        <taxon>Metazoa</taxon>
        <taxon>Ecdysozoa</taxon>
        <taxon>Nematoda</taxon>
        <taxon>Enoplea</taxon>
        <taxon>Dorylaimia</taxon>
        <taxon>Mermithida</taxon>
        <taxon>Mermithoidea</taxon>
        <taxon>Mermithidae</taxon>
        <taxon>Romanomermis</taxon>
    </lineage>
</organism>
<evidence type="ECO:0000256" key="1">
    <source>
        <dbReference type="SAM" id="MobiDB-lite"/>
    </source>
</evidence>